<evidence type="ECO:0000259" key="1">
    <source>
        <dbReference type="Pfam" id="PF13976"/>
    </source>
</evidence>
<dbReference type="EMBL" id="JARYMX010000004">
    <property type="protein sequence ID" value="KAJ9552077.1"/>
    <property type="molecule type" value="Genomic_DNA"/>
</dbReference>
<dbReference type="Proteomes" id="UP001172457">
    <property type="component" value="Chromosome 4"/>
</dbReference>
<gene>
    <name evidence="3" type="ORF">OSB04_016122</name>
</gene>
<evidence type="ECO:0000313" key="3">
    <source>
        <dbReference type="EMBL" id="KAJ9552077.1"/>
    </source>
</evidence>
<evidence type="ECO:0008006" key="5">
    <source>
        <dbReference type="Google" id="ProtNLM"/>
    </source>
</evidence>
<protein>
    <recommendedName>
        <fullName evidence="5">GAG-pre-integrase domain-containing protein</fullName>
    </recommendedName>
</protein>
<sequence length="302" mass="33406">MSLNQDQNWYMDTGATSHMAHTPGMLSAYVNNSSLTPIVVGNGSPIRTSGIGQTTLKPPYPPLKLPNILVSPSLIKNLLSVRRLTTDNDISIEFDRFGFLVKDFQTKLPIFRCNSSGDLYPLSLPSAASSSPSTFAALTQDRWHQRLGHPGASLLRLLHKQNSISVSSLNNDRLCQSCVFGKHIKLPFKDSVSNTLLPFDLIHSDLWTSPVTMGQMVNGPFGSLCAQTTLHSRQNFDVNLGFPRKKPPDDDQKTSSLLSILIFDKLLQSSDQLGFLHDFAPSSHCRSDELGFFMNPKTPMFL</sequence>
<accession>A0AA38W9I6</accession>
<keyword evidence="4" id="KW-1185">Reference proteome</keyword>
<comment type="caution">
    <text evidence="3">The sequence shown here is derived from an EMBL/GenBank/DDBJ whole genome shotgun (WGS) entry which is preliminary data.</text>
</comment>
<evidence type="ECO:0000313" key="4">
    <source>
        <dbReference type="Proteomes" id="UP001172457"/>
    </source>
</evidence>
<organism evidence="3 4">
    <name type="scientific">Centaurea solstitialis</name>
    <name type="common">yellow star-thistle</name>
    <dbReference type="NCBI Taxonomy" id="347529"/>
    <lineage>
        <taxon>Eukaryota</taxon>
        <taxon>Viridiplantae</taxon>
        <taxon>Streptophyta</taxon>
        <taxon>Embryophyta</taxon>
        <taxon>Tracheophyta</taxon>
        <taxon>Spermatophyta</taxon>
        <taxon>Magnoliopsida</taxon>
        <taxon>eudicotyledons</taxon>
        <taxon>Gunneridae</taxon>
        <taxon>Pentapetalae</taxon>
        <taxon>asterids</taxon>
        <taxon>campanulids</taxon>
        <taxon>Asterales</taxon>
        <taxon>Asteraceae</taxon>
        <taxon>Carduoideae</taxon>
        <taxon>Cardueae</taxon>
        <taxon>Centaureinae</taxon>
        <taxon>Centaurea</taxon>
    </lineage>
</organism>
<name>A0AA38W9I6_9ASTR</name>
<proteinExistence type="predicted"/>
<feature type="domain" description="GAG-pre-integrase" evidence="1">
    <location>
        <begin position="118"/>
        <end position="183"/>
    </location>
</feature>
<reference evidence="3" key="1">
    <citation type="submission" date="2023-03" db="EMBL/GenBank/DDBJ databases">
        <title>Chromosome-scale reference genome and RAD-based genetic map of yellow starthistle (Centaurea solstitialis) reveal putative structural variation and QTLs associated with invader traits.</title>
        <authorList>
            <person name="Reatini B."/>
            <person name="Cang F.A."/>
            <person name="Jiang Q."/>
            <person name="Mckibben M.T.W."/>
            <person name="Barker M.S."/>
            <person name="Rieseberg L.H."/>
            <person name="Dlugosch K.M."/>
        </authorList>
    </citation>
    <scope>NUCLEOTIDE SEQUENCE</scope>
    <source>
        <strain evidence="3">CAN-66</strain>
        <tissue evidence="3">Leaf</tissue>
    </source>
</reference>
<evidence type="ECO:0000259" key="2">
    <source>
        <dbReference type="Pfam" id="PF22936"/>
    </source>
</evidence>
<dbReference type="AlphaFoldDB" id="A0AA38W9I6"/>
<dbReference type="InterPro" id="IPR025724">
    <property type="entry name" value="GAG-pre-integrase_dom"/>
</dbReference>
<dbReference type="Pfam" id="PF13976">
    <property type="entry name" value="gag_pre-integrs"/>
    <property type="match status" value="1"/>
</dbReference>
<dbReference type="InterPro" id="IPR054722">
    <property type="entry name" value="PolX-like_BBD"/>
</dbReference>
<feature type="domain" description="Retrovirus-related Pol polyprotein from transposon TNT 1-94-like beta-barrel" evidence="2">
    <location>
        <begin position="9"/>
        <end position="86"/>
    </location>
</feature>
<dbReference type="Pfam" id="PF22936">
    <property type="entry name" value="Pol_BBD"/>
    <property type="match status" value="1"/>
</dbReference>